<evidence type="ECO:0000256" key="1">
    <source>
        <dbReference type="SAM" id="MobiDB-lite"/>
    </source>
</evidence>
<name>A0AAD6LB03_9ROSI</name>
<dbReference type="Proteomes" id="UP001164929">
    <property type="component" value="Chromosome 18"/>
</dbReference>
<sequence>MEFGVEYYSCSEKPKSCLQSAGSTKSPVIHTRRTRKKKKKPLKV</sequence>
<feature type="region of interest" description="Disordered" evidence="1">
    <location>
        <begin position="15"/>
        <end position="44"/>
    </location>
</feature>
<organism evidence="2 3">
    <name type="scientific">Populus alba x Populus x berolinensis</name>
    <dbReference type="NCBI Taxonomy" id="444605"/>
    <lineage>
        <taxon>Eukaryota</taxon>
        <taxon>Viridiplantae</taxon>
        <taxon>Streptophyta</taxon>
        <taxon>Embryophyta</taxon>
        <taxon>Tracheophyta</taxon>
        <taxon>Spermatophyta</taxon>
        <taxon>Magnoliopsida</taxon>
        <taxon>eudicotyledons</taxon>
        <taxon>Gunneridae</taxon>
        <taxon>Pentapetalae</taxon>
        <taxon>rosids</taxon>
        <taxon>fabids</taxon>
        <taxon>Malpighiales</taxon>
        <taxon>Salicaceae</taxon>
        <taxon>Saliceae</taxon>
        <taxon>Populus</taxon>
    </lineage>
</organism>
<accession>A0AAD6LB03</accession>
<evidence type="ECO:0000313" key="3">
    <source>
        <dbReference type="Proteomes" id="UP001164929"/>
    </source>
</evidence>
<reference evidence="2 3" key="1">
    <citation type="journal article" date="2023" name="Mol. Ecol. Resour.">
        <title>Chromosome-level genome assembly of a triploid poplar Populus alba 'Berolinensis'.</title>
        <authorList>
            <person name="Chen S."/>
            <person name="Yu Y."/>
            <person name="Wang X."/>
            <person name="Wang S."/>
            <person name="Zhang T."/>
            <person name="Zhou Y."/>
            <person name="He R."/>
            <person name="Meng N."/>
            <person name="Wang Y."/>
            <person name="Liu W."/>
            <person name="Liu Z."/>
            <person name="Liu J."/>
            <person name="Guo Q."/>
            <person name="Huang H."/>
            <person name="Sederoff R.R."/>
            <person name="Wang G."/>
            <person name="Qu G."/>
            <person name="Chen S."/>
        </authorList>
    </citation>
    <scope>NUCLEOTIDE SEQUENCE [LARGE SCALE GENOMIC DNA]</scope>
    <source>
        <strain evidence="2">SC-2020</strain>
    </source>
</reference>
<dbReference type="AlphaFoldDB" id="A0AAD6LB03"/>
<proteinExistence type="predicted"/>
<evidence type="ECO:0000313" key="2">
    <source>
        <dbReference type="EMBL" id="KAJ6957350.1"/>
    </source>
</evidence>
<dbReference type="EMBL" id="JAQIZT010000018">
    <property type="protein sequence ID" value="KAJ6957350.1"/>
    <property type="molecule type" value="Genomic_DNA"/>
</dbReference>
<protein>
    <submittedName>
        <fullName evidence="2">Uncharacterized protein</fullName>
    </submittedName>
</protein>
<feature type="compositionally biased region" description="Basic residues" evidence="1">
    <location>
        <begin position="30"/>
        <end position="44"/>
    </location>
</feature>
<keyword evidence="3" id="KW-1185">Reference proteome</keyword>
<gene>
    <name evidence="2" type="ORF">NC653_039323</name>
</gene>
<feature type="compositionally biased region" description="Polar residues" evidence="1">
    <location>
        <begin position="17"/>
        <end position="26"/>
    </location>
</feature>
<comment type="caution">
    <text evidence="2">The sequence shown here is derived from an EMBL/GenBank/DDBJ whole genome shotgun (WGS) entry which is preliminary data.</text>
</comment>